<dbReference type="PROSITE" id="PS51257">
    <property type="entry name" value="PROKAR_LIPOPROTEIN"/>
    <property type="match status" value="1"/>
</dbReference>
<dbReference type="AlphaFoldDB" id="A0A7W8P617"/>
<sequence>MKARCRIALVLSSLLVTACQTMPDSYTAQFQREGEPPAYIDGHADGCRSGLSAAGNPYVQATKDPTRFAQDSMYAQGWNDGFSTCKEWYKPF</sequence>
<evidence type="ECO:0000313" key="2">
    <source>
        <dbReference type="EMBL" id="MBB5406064.1"/>
    </source>
</evidence>
<evidence type="ECO:0008006" key="4">
    <source>
        <dbReference type="Google" id="ProtNLM"/>
    </source>
</evidence>
<reference evidence="2 3" key="1">
    <citation type="submission" date="2020-08" db="EMBL/GenBank/DDBJ databases">
        <title>Genomic Encyclopedia of Type Strains, Phase IV (KMG-V): Genome sequencing to study the core and pangenomes of soil and plant-associated prokaryotes.</title>
        <authorList>
            <person name="Whitman W."/>
        </authorList>
    </citation>
    <scope>NUCLEOTIDE SEQUENCE [LARGE SCALE GENOMIC DNA]</scope>
    <source>
        <strain evidence="2 3">JPY162</strain>
    </source>
</reference>
<organism evidence="2 3">
    <name type="scientific">Paraburkholderia youngii</name>
    <dbReference type="NCBI Taxonomy" id="2782701"/>
    <lineage>
        <taxon>Bacteria</taxon>
        <taxon>Pseudomonadati</taxon>
        <taxon>Pseudomonadota</taxon>
        <taxon>Betaproteobacteria</taxon>
        <taxon>Burkholderiales</taxon>
        <taxon>Burkholderiaceae</taxon>
        <taxon>Paraburkholderia</taxon>
    </lineage>
</organism>
<accession>A0A7W8P617</accession>
<protein>
    <recommendedName>
        <fullName evidence="4">Lipoprotein</fullName>
    </recommendedName>
</protein>
<feature type="chain" id="PRO_5030964034" description="Lipoprotein" evidence="1">
    <location>
        <begin position="19"/>
        <end position="92"/>
    </location>
</feature>
<feature type="signal peptide" evidence="1">
    <location>
        <begin position="1"/>
        <end position="18"/>
    </location>
</feature>
<evidence type="ECO:0000313" key="3">
    <source>
        <dbReference type="Proteomes" id="UP000592820"/>
    </source>
</evidence>
<comment type="caution">
    <text evidence="2">The sequence shown here is derived from an EMBL/GenBank/DDBJ whole genome shotgun (WGS) entry which is preliminary data.</text>
</comment>
<evidence type="ECO:0000256" key="1">
    <source>
        <dbReference type="SAM" id="SignalP"/>
    </source>
</evidence>
<dbReference type="Proteomes" id="UP000592820">
    <property type="component" value="Unassembled WGS sequence"/>
</dbReference>
<name>A0A7W8P617_9BURK</name>
<dbReference type="RefSeq" id="WP_018437023.1">
    <property type="nucleotide sequence ID" value="NZ_JACHDE010000070.1"/>
</dbReference>
<proteinExistence type="predicted"/>
<keyword evidence="1" id="KW-0732">Signal</keyword>
<gene>
    <name evidence="2" type="ORF">HDG41_008167</name>
</gene>
<dbReference type="EMBL" id="JACHDE010000070">
    <property type="protein sequence ID" value="MBB5406064.1"/>
    <property type="molecule type" value="Genomic_DNA"/>
</dbReference>